<keyword evidence="2" id="KW-0732">Signal</keyword>
<keyword evidence="1" id="KW-1133">Transmembrane helix</keyword>
<keyword evidence="1" id="KW-0812">Transmembrane</keyword>
<organism evidence="3 4">
    <name type="scientific">Exiguobacterium aurantiacum</name>
    <dbReference type="NCBI Taxonomy" id="33987"/>
    <lineage>
        <taxon>Bacteria</taxon>
        <taxon>Bacillati</taxon>
        <taxon>Bacillota</taxon>
        <taxon>Bacilli</taxon>
        <taxon>Bacillales</taxon>
        <taxon>Bacillales Family XII. Incertae Sedis</taxon>
        <taxon>Exiguobacterium</taxon>
    </lineage>
</organism>
<evidence type="ECO:0000256" key="2">
    <source>
        <dbReference type="SAM" id="SignalP"/>
    </source>
</evidence>
<keyword evidence="1" id="KW-0472">Membrane</keyword>
<dbReference type="RefSeq" id="WP_255176971.1">
    <property type="nucleotide sequence ID" value="NZ_CP101462.1"/>
</dbReference>
<keyword evidence="4" id="KW-1185">Reference proteome</keyword>
<dbReference type="Proteomes" id="UP001060325">
    <property type="component" value="Chromosome"/>
</dbReference>
<accession>A0ABY5FMI7</accession>
<evidence type="ECO:0000256" key="1">
    <source>
        <dbReference type="SAM" id="Phobius"/>
    </source>
</evidence>
<feature type="chain" id="PRO_5045386099" evidence="2">
    <location>
        <begin position="24"/>
        <end position="74"/>
    </location>
</feature>
<evidence type="ECO:0000313" key="4">
    <source>
        <dbReference type="Proteomes" id="UP001060325"/>
    </source>
</evidence>
<name>A0ABY5FMI7_9BACL</name>
<feature type="signal peptide" evidence="2">
    <location>
        <begin position="1"/>
        <end position="23"/>
    </location>
</feature>
<reference evidence="3" key="1">
    <citation type="submission" date="2022-07" db="EMBL/GenBank/DDBJ databases">
        <title>Complete genome of CX2.</title>
        <authorList>
            <person name="Cao G."/>
        </authorList>
    </citation>
    <scope>NUCLEOTIDE SEQUENCE</scope>
    <source>
        <strain evidence="3">CX2</strain>
    </source>
</reference>
<proteinExistence type="predicted"/>
<dbReference type="EMBL" id="CP101462">
    <property type="protein sequence ID" value="UTT42393.1"/>
    <property type="molecule type" value="Genomic_DNA"/>
</dbReference>
<sequence>MRYVISFWLLAVMFIGTPHTTQAETNPIVVHENVIVDEAVELYEGFRSPNEMVFIFVLIVLLSVVGLGIINAIE</sequence>
<evidence type="ECO:0000313" key="3">
    <source>
        <dbReference type="EMBL" id="UTT42393.1"/>
    </source>
</evidence>
<gene>
    <name evidence="3" type="ORF">NMQ00_12730</name>
</gene>
<feature type="transmembrane region" description="Helical" evidence="1">
    <location>
        <begin position="52"/>
        <end position="73"/>
    </location>
</feature>
<protein>
    <submittedName>
        <fullName evidence="3">Uncharacterized protein</fullName>
    </submittedName>
</protein>